<keyword evidence="5" id="KW-0378">Hydrolase</keyword>
<gene>
    <name evidence="9" type="primary">4L</name>
</gene>
<dbReference type="RefSeq" id="YP_010084756.1">
    <property type="nucleotide sequence ID" value="NC_055165.1"/>
</dbReference>
<evidence type="ECO:0000256" key="7">
    <source>
        <dbReference type="ARBA" id="ARBA00023172"/>
    </source>
</evidence>
<dbReference type="Proteomes" id="UP000297192">
    <property type="component" value="Segment"/>
</dbReference>
<keyword evidence="7" id="KW-0233">DNA recombination</keyword>
<dbReference type="GO" id="GO:0000400">
    <property type="term" value="F:four-way junction DNA binding"/>
    <property type="evidence" value="ECO:0007669"/>
    <property type="project" value="InterPro"/>
</dbReference>
<evidence type="ECO:0000313" key="10">
    <source>
        <dbReference type="Proteomes" id="UP000297192"/>
    </source>
</evidence>
<dbReference type="Pfam" id="PF04848">
    <property type="entry name" value="Pox_A22"/>
    <property type="match status" value="1"/>
</dbReference>
<dbReference type="KEGG" id="vg:65099776"/>
<protein>
    <recommendedName>
        <fullName evidence="11">Holliday junction resolvase</fullName>
    </recommendedName>
</protein>
<comment type="cofactor">
    <cofactor evidence="1">
        <name>Mg(2+)</name>
        <dbReference type="ChEBI" id="CHEBI:18420"/>
    </cofactor>
</comment>
<sequence length="167" mass="19674">MIASFDIGEKNFAYCIGDENEKIYKICYHDVMKKKTQTVVESCQILTEILMDDKMLDECKSIIIEQQMKCNTRAQRVSQHVWSFFHLKFYHQKDVVIKFIPSHFKTQYFLGKNKLDNKQRKVWSIQKVTTEIPIGEELLSQINGLKKKDDVCDTVLQLIAYVNKKKT</sequence>
<evidence type="ECO:0000256" key="1">
    <source>
        <dbReference type="ARBA" id="ARBA00001946"/>
    </source>
</evidence>
<dbReference type="GO" id="GO:0016788">
    <property type="term" value="F:hydrolase activity, acting on ester bonds"/>
    <property type="evidence" value="ECO:0007669"/>
    <property type="project" value="InterPro"/>
</dbReference>
<dbReference type="GeneID" id="65099776"/>
<keyword evidence="10" id="KW-1185">Reference proteome</keyword>
<evidence type="ECO:0008006" key="11">
    <source>
        <dbReference type="Google" id="ProtNLM"/>
    </source>
</evidence>
<comment type="similarity">
    <text evidence="2">Belongs to the RuvC family. Poxviruses-type subfamily.</text>
</comment>
<reference evidence="9" key="1">
    <citation type="journal article" date="2017" name="Arch. Virol.">
        <title>Complete genome sequence of shrimp hemocyte iridescent virus (SHIV) isolated from white leg shrimp, Litopenaeus vannamei.</title>
        <authorList>
            <person name="Qiu L."/>
            <person name="Chen M.M."/>
            <person name="Wang R.Y."/>
            <person name="Wan X.Y."/>
            <person name="Li C."/>
            <person name="Zhang Q.L."/>
            <person name="Dong X."/>
            <person name="Yang B."/>
            <person name="Xiang J.H."/>
            <person name="Huang J."/>
        </authorList>
    </citation>
    <scope>NUCLEOTIDE SEQUENCE [LARGE SCALE GENOMIC DNA]</scope>
    <source>
        <strain evidence="9">20141215</strain>
    </source>
</reference>
<keyword evidence="8" id="KW-0234">DNA repair</keyword>
<evidence type="ECO:0000256" key="5">
    <source>
        <dbReference type="ARBA" id="ARBA00022801"/>
    </source>
</evidence>
<proteinExistence type="inferred from homology"/>
<evidence type="ECO:0000313" key="9">
    <source>
        <dbReference type="EMBL" id="ATE87013.1"/>
    </source>
</evidence>
<dbReference type="GO" id="GO:0000287">
    <property type="term" value="F:magnesium ion binding"/>
    <property type="evidence" value="ECO:0007669"/>
    <property type="project" value="InterPro"/>
</dbReference>
<dbReference type="GO" id="GO:0006281">
    <property type="term" value="P:DNA repair"/>
    <property type="evidence" value="ECO:0007669"/>
    <property type="project" value="UniProtKB-KW"/>
</dbReference>
<keyword evidence="3" id="KW-0540">Nuclease</keyword>
<keyword evidence="4" id="KW-0227">DNA damage</keyword>
<dbReference type="GO" id="GO:0004518">
    <property type="term" value="F:nuclease activity"/>
    <property type="evidence" value="ECO:0007669"/>
    <property type="project" value="UniProtKB-KW"/>
</dbReference>
<evidence type="ECO:0000256" key="4">
    <source>
        <dbReference type="ARBA" id="ARBA00022763"/>
    </source>
</evidence>
<evidence type="ECO:0000256" key="2">
    <source>
        <dbReference type="ARBA" id="ARBA00008810"/>
    </source>
</evidence>
<evidence type="ECO:0000256" key="3">
    <source>
        <dbReference type="ARBA" id="ARBA00022722"/>
    </source>
</evidence>
<reference evidence="9" key="2">
    <citation type="journal article" date="2017" name="Sci. Rep.">
        <title>Characterization of a new member of Iridoviridae, Shrimp hemocyte iridescent virus (SHIV), found in white leg shrimp (Litopenaeus vannamei).</title>
        <authorList>
            <person name="Qiu L."/>
            <person name="Chen M.M."/>
            <person name="Wan X.Y."/>
            <person name="Li C."/>
            <person name="Zhang Q.L."/>
            <person name="Wang R.Y."/>
            <person name="Cheng D.Y."/>
            <person name="Dong X."/>
            <person name="Yang B."/>
            <person name="Wang X.H."/>
            <person name="Xiang J.H."/>
            <person name="Huang J."/>
        </authorList>
    </citation>
    <scope>NUCLEOTIDE SEQUENCE [LARGE SCALE GENOMIC DNA]</scope>
    <source>
        <strain evidence="9">20141215</strain>
    </source>
</reference>
<keyword evidence="6" id="KW-0460">Magnesium</keyword>
<name>A0A291B0I0_9VIRU</name>
<accession>A0A291B0I0</accession>
<dbReference type="InterPro" id="IPR006932">
    <property type="entry name" value="HJ-resolvase_A22"/>
</dbReference>
<dbReference type="InterPro" id="IPR012337">
    <property type="entry name" value="RNaseH-like_sf"/>
</dbReference>
<dbReference type="EMBL" id="MF599468">
    <property type="protein sequence ID" value="ATE87013.1"/>
    <property type="molecule type" value="Genomic_DNA"/>
</dbReference>
<organism evidence="9">
    <name type="scientific">Shrimp hemocyte iridescent virus</name>
    <dbReference type="NCBI Taxonomy" id="2039780"/>
    <lineage>
        <taxon>Viruses</taxon>
        <taxon>Varidnaviria</taxon>
        <taxon>Bamfordvirae</taxon>
        <taxon>Nucleocytoviricota</taxon>
        <taxon>Megaviricetes</taxon>
        <taxon>Pimascovirales</taxon>
        <taxon>Pimascovirales incertae sedis</taxon>
        <taxon>Iridoviridae</taxon>
        <taxon>Betairidovirinae</taxon>
        <taxon>Decapodiridovirus</taxon>
        <taxon>Decapodiridovirus litopenaeus1</taxon>
        <taxon>Decapod iridescent virus 1</taxon>
    </lineage>
</organism>
<dbReference type="SUPFAM" id="SSF53098">
    <property type="entry name" value="Ribonuclease H-like"/>
    <property type="match status" value="1"/>
</dbReference>
<evidence type="ECO:0000256" key="6">
    <source>
        <dbReference type="ARBA" id="ARBA00022842"/>
    </source>
</evidence>
<dbReference type="GO" id="GO:0006310">
    <property type="term" value="P:DNA recombination"/>
    <property type="evidence" value="ECO:0007669"/>
    <property type="project" value="UniProtKB-KW"/>
</dbReference>
<evidence type="ECO:0000256" key="8">
    <source>
        <dbReference type="ARBA" id="ARBA00023204"/>
    </source>
</evidence>